<dbReference type="InterPro" id="IPR056828">
    <property type="entry name" value="Beta-prop_TEP1_C"/>
</dbReference>
<evidence type="ECO:0000256" key="1">
    <source>
        <dbReference type="PROSITE-ProRule" id="PRU00221"/>
    </source>
</evidence>
<evidence type="ECO:0000259" key="2">
    <source>
        <dbReference type="Pfam" id="PF25048"/>
    </source>
</evidence>
<dbReference type="Pfam" id="PF25048">
    <property type="entry name" value="Beta-prop_TEP1_C"/>
    <property type="match status" value="1"/>
</dbReference>
<feature type="domain" description="TEP-1 C-terminal beta-propeller" evidence="2">
    <location>
        <begin position="287"/>
        <end position="357"/>
    </location>
</feature>
<dbReference type="GO" id="GO:0005697">
    <property type="term" value="C:telomerase holoenzyme complex"/>
    <property type="evidence" value="ECO:0007669"/>
    <property type="project" value="TreeGrafter"/>
</dbReference>
<feature type="non-terminal residue" evidence="3">
    <location>
        <position position="359"/>
    </location>
</feature>
<keyword evidence="4" id="KW-1185">Reference proteome</keyword>
<protein>
    <submittedName>
        <fullName evidence="3">TEP1 protein</fullName>
    </submittedName>
</protein>
<feature type="repeat" description="WD" evidence="1">
    <location>
        <begin position="112"/>
        <end position="143"/>
    </location>
</feature>
<keyword evidence="1" id="KW-0853">WD repeat</keyword>
<reference evidence="3" key="1">
    <citation type="journal article" date="2021" name="Cell">
        <title>Tracing the genetic footprints of vertebrate landing in non-teleost ray-finned fishes.</title>
        <authorList>
            <person name="Bi X."/>
            <person name="Wang K."/>
            <person name="Yang L."/>
            <person name="Pan H."/>
            <person name="Jiang H."/>
            <person name="Wei Q."/>
            <person name="Fang M."/>
            <person name="Yu H."/>
            <person name="Zhu C."/>
            <person name="Cai Y."/>
            <person name="He Y."/>
            <person name="Gan X."/>
            <person name="Zeng H."/>
            <person name="Yu D."/>
            <person name="Zhu Y."/>
            <person name="Jiang H."/>
            <person name="Qiu Q."/>
            <person name="Yang H."/>
            <person name="Zhang Y.E."/>
            <person name="Wang W."/>
            <person name="Zhu M."/>
            <person name="He S."/>
            <person name="Zhang G."/>
        </authorList>
    </citation>
    <scope>NUCLEOTIDE SEQUENCE</scope>
    <source>
        <strain evidence="3">Allg_001</strain>
    </source>
</reference>
<feature type="non-terminal residue" evidence="3">
    <location>
        <position position="1"/>
    </location>
</feature>
<evidence type="ECO:0000313" key="3">
    <source>
        <dbReference type="EMBL" id="MBN3315731.1"/>
    </source>
</evidence>
<dbReference type="SMART" id="SM00320">
    <property type="entry name" value="WD40"/>
    <property type="match status" value="6"/>
</dbReference>
<dbReference type="AlphaFoldDB" id="A0A8J7TAL0"/>
<comment type="caution">
    <text evidence="3">The sequence shown here is derived from an EMBL/GenBank/DDBJ whole genome shotgun (WGS) entry which is preliminary data.</text>
</comment>
<accession>A0A8J7TAL0</accession>
<dbReference type="SUPFAM" id="SSF50978">
    <property type="entry name" value="WD40 repeat-like"/>
    <property type="match status" value="1"/>
</dbReference>
<feature type="repeat" description="WD" evidence="1">
    <location>
        <begin position="284"/>
        <end position="323"/>
    </location>
</feature>
<dbReference type="PROSITE" id="PS50082">
    <property type="entry name" value="WD_REPEATS_2"/>
    <property type="match status" value="3"/>
</dbReference>
<dbReference type="GO" id="GO:0003720">
    <property type="term" value="F:telomerase activity"/>
    <property type="evidence" value="ECO:0007669"/>
    <property type="project" value="TreeGrafter"/>
</dbReference>
<dbReference type="InterPro" id="IPR001680">
    <property type="entry name" value="WD40_rpt"/>
</dbReference>
<sequence length="359" mass="39840">TLMVWDVHAMCLSRSFLQCHTDWITGCTWTEESLGNYVISGSGSGEMVVWDWKAGIEITRIPAHPARVNHCAPFCQTGVRASVSEDVVPAFLTVSEDRALRVWSLSTAMECASATKRGTTALAFSPCGLLLVSGHEDGRLCVWAQSSVICCTQVGAAAVSSVIFMSERQLAVACQDKTVSIWILDWQPPQTTVEVKRVSSFELEHVATTLHYCSVLLAACTDGSIVDEMCEDHLDRRLIFKDRSVLQLLAISFCFKNELVVFGDSKGNMWYNQPPETGSWSSKKQVHSDRISTLKVTESMIISASHDRSLKLWDRETKKQVGQFLCHAPLWSLEVNPLRPSELACGDSLGQVYLISWKD</sequence>
<name>A0A8J7TAL0_ATRSP</name>
<organism evidence="3 4">
    <name type="scientific">Atractosteus spatula</name>
    <name type="common">Alligator gar</name>
    <name type="synonym">Lepisosteus spatula</name>
    <dbReference type="NCBI Taxonomy" id="7917"/>
    <lineage>
        <taxon>Eukaryota</taxon>
        <taxon>Metazoa</taxon>
        <taxon>Chordata</taxon>
        <taxon>Craniata</taxon>
        <taxon>Vertebrata</taxon>
        <taxon>Euteleostomi</taxon>
        <taxon>Actinopterygii</taxon>
        <taxon>Neopterygii</taxon>
        <taxon>Holostei</taxon>
        <taxon>Semionotiformes</taxon>
        <taxon>Lepisosteidae</taxon>
        <taxon>Atractosteus</taxon>
    </lineage>
</organism>
<dbReference type="PROSITE" id="PS50294">
    <property type="entry name" value="WD_REPEATS_REGION"/>
    <property type="match status" value="1"/>
</dbReference>
<dbReference type="Proteomes" id="UP000736164">
    <property type="component" value="Unassembled WGS sequence"/>
</dbReference>
<dbReference type="PANTHER" id="PTHR44791:SF1">
    <property type="entry name" value="TELOMERASE PROTEIN COMPONENT 1"/>
    <property type="match status" value="1"/>
</dbReference>
<dbReference type="InterPro" id="IPR015943">
    <property type="entry name" value="WD40/YVTN_repeat-like_dom_sf"/>
</dbReference>
<dbReference type="Gene3D" id="2.130.10.10">
    <property type="entry name" value="YVTN repeat-like/Quinoprotein amine dehydrogenase"/>
    <property type="match status" value="3"/>
</dbReference>
<dbReference type="GO" id="GO:0070034">
    <property type="term" value="F:telomerase RNA binding"/>
    <property type="evidence" value="ECO:0007669"/>
    <property type="project" value="TreeGrafter"/>
</dbReference>
<dbReference type="GO" id="GO:0000722">
    <property type="term" value="P:telomere maintenance via recombination"/>
    <property type="evidence" value="ECO:0007669"/>
    <property type="project" value="TreeGrafter"/>
</dbReference>
<dbReference type="InterPro" id="IPR036322">
    <property type="entry name" value="WD40_repeat_dom_sf"/>
</dbReference>
<dbReference type="Pfam" id="PF00400">
    <property type="entry name" value="WD40"/>
    <property type="match status" value="1"/>
</dbReference>
<dbReference type="EMBL" id="JAAWVO010023485">
    <property type="protein sequence ID" value="MBN3315731.1"/>
    <property type="molecule type" value="Genomic_DNA"/>
</dbReference>
<gene>
    <name evidence="3" type="primary">Tep1_0</name>
    <name evidence="3" type="ORF">GTO95_0016471</name>
</gene>
<evidence type="ECO:0000313" key="4">
    <source>
        <dbReference type="Proteomes" id="UP000736164"/>
    </source>
</evidence>
<dbReference type="InterPro" id="IPR052652">
    <property type="entry name" value="Telomerase_Complex_Comp"/>
</dbReference>
<feature type="repeat" description="WD" evidence="1">
    <location>
        <begin position="17"/>
        <end position="60"/>
    </location>
</feature>
<dbReference type="PANTHER" id="PTHR44791">
    <property type="entry name" value="TELOMERASE PROTEIN COMPONENT 1 TEP1"/>
    <property type="match status" value="1"/>
</dbReference>
<proteinExistence type="predicted"/>